<comment type="caution">
    <text evidence="2">The sequence shown here is derived from an EMBL/GenBank/DDBJ whole genome shotgun (WGS) entry which is preliminary data.</text>
</comment>
<feature type="transmembrane region" description="Helical" evidence="1">
    <location>
        <begin position="7"/>
        <end position="33"/>
    </location>
</feature>
<keyword evidence="1" id="KW-0812">Transmembrane</keyword>
<dbReference type="EMBL" id="VSSQ01002242">
    <property type="protein sequence ID" value="MPM14209.1"/>
    <property type="molecule type" value="Genomic_DNA"/>
</dbReference>
<evidence type="ECO:0000313" key="2">
    <source>
        <dbReference type="EMBL" id="MPM14209.1"/>
    </source>
</evidence>
<protein>
    <recommendedName>
        <fullName evidence="3">Peptidase M50 domain-containing protein</fullName>
    </recommendedName>
</protein>
<reference evidence="2" key="1">
    <citation type="submission" date="2019-08" db="EMBL/GenBank/DDBJ databases">
        <authorList>
            <person name="Kucharzyk K."/>
            <person name="Murdoch R.W."/>
            <person name="Higgins S."/>
            <person name="Loffler F."/>
        </authorList>
    </citation>
    <scope>NUCLEOTIDE SEQUENCE</scope>
</reference>
<accession>A0A644XDN4</accession>
<feature type="transmembrane region" description="Helical" evidence="1">
    <location>
        <begin position="86"/>
        <end position="108"/>
    </location>
</feature>
<feature type="transmembrane region" description="Helical" evidence="1">
    <location>
        <begin position="120"/>
        <end position="140"/>
    </location>
</feature>
<name>A0A644XDN4_9ZZZZ</name>
<sequence length="164" mass="19300">MIKFLEYLLLYILLMPILTFLHELGHAIVAILYTNDEVLIQIGNGTLDYNIKIRRLYIKFAGYKSLIQVAYGQVIWKNECTKFRKIIITAAGPVVSVLVFLLSTIILYKFYYSLNYKYTIILRSISFYSLIQFLITAIPLKYKFYPYKYMTSDGYKIVELIIKK</sequence>
<evidence type="ECO:0000256" key="1">
    <source>
        <dbReference type="SAM" id="Phobius"/>
    </source>
</evidence>
<keyword evidence="1" id="KW-1133">Transmembrane helix</keyword>
<gene>
    <name evidence="2" type="ORF">SDC9_60569</name>
</gene>
<organism evidence="2">
    <name type="scientific">bioreactor metagenome</name>
    <dbReference type="NCBI Taxonomy" id="1076179"/>
    <lineage>
        <taxon>unclassified sequences</taxon>
        <taxon>metagenomes</taxon>
        <taxon>ecological metagenomes</taxon>
    </lineage>
</organism>
<keyword evidence="1" id="KW-0472">Membrane</keyword>
<dbReference type="AlphaFoldDB" id="A0A644XDN4"/>
<proteinExistence type="predicted"/>
<evidence type="ECO:0008006" key="3">
    <source>
        <dbReference type="Google" id="ProtNLM"/>
    </source>
</evidence>